<sequence>MAFINLLKHRLSHFKIKKIISGKTKGSISIYLSIVMVAVMLFISVVSESGRINVVYSESKSFTYMAADSVMAGYARQVFDEYGLLLVWENQNTEEELKKYIQANINMADLNGMGTNFMSTRLKNIEMDKVEYVTDNGEKLLLSQIASYTKYAAGATAAEELIKLFNKYEKRSDEKTDSVADVFDEKISENDSKELQNLVKDIDELIVKIKDVEKEKKLINAVSRIIERNVSSKNNDKVEKKYRSLRKILDKKAGMISRAIDQGKDYEGKKAAYLRESGYTSGEKDFVEENTLILKKMVGILQEEKALDVSKLESIVPENINILNSSMSLLHNYINETESLKENQITEEDNRNKSIYESAKELLQKGLLSLVTDDVSDISNASISDLNLPSKKENTEKNGKTDLTDRALLALYGKRKFGNYISKIKDHDLSYEMEYIISGKSSDRDNLTEVVKKIVGIRNVMNLGYLLTDSVKMSQLTFIASSAATAIGLPFLEPVIKAVLIEAWSLGEAVADVKGLLKGNEVVFIKDKISWKTDIKNLLGGSIKNDKNSKKLSLNYEQYCMMLMMIADGNKSLFRIMDLIQLNIQKKYNSKFQMSKCFSGMKFKAVYEIEPLFVAMPWVLNNLNESNGSYTYKVKCDMKY</sequence>
<feature type="coiled-coil region" evidence="1">
    <location>
        <begin position="195"/>
        <end position="222"/>
    </location>
</feature>
<dbReference type="InterPro" id="IPR043756">
    <property type="entry name" value="DUF5702"/>
</dbReference>
<dbReference type="RefSeq" id="WP_118589506.1">
    <property type="nucleotide sequence ID" value="NZ_JACOOZ010000004.1"/>
</dbReference>
<dbReference type="Pfam" id="PF18960">
    <property type="entry name" value="DUF5702"/>
    <property type="match status" value="1"/>
</dbReference>
<dbReference type="Proteomes" id="UP000597877">
    <property type="component" value="Unassembled WGS sequence"/>
</dbReference>
<protein>
    <submittedName>
        <fullName evidence="3">Uncharacterized protein</fullName>
    </submittedName>
</protein>
<evidence type="ECO:0000256" key="1">
    <source>
        <dbReference type="SAM" id="Coils"/>
    </source>
</evidence>
<feature type="transmembrane region" description="Helical" evidence="2">
    <location>
        <begin position="28"/>
        <end position="47"/>
    </location>
</feature>
<organism evidence="3 4">
    <name type="scientific">Eubacterium segne</name>
    <dbReference type="NCBI Taxonomy" id="2763045"/>
    <lineage>
        <taxon>Bacteria</taxon>
        <taxon>Bacillati</taxon>
        <taxon>Bacillota</taxon>
        <taxon>Clostridia</taxon>
        <taxon>Eubacteriales</taxon>
        <taxon>Eubacteriaceae</taxon>
        <taxon>Eubacterium</taxon>
    </lineage>
</organism>
<keyword evidence="2" id="KW-0472">Membrane</keyword>
<proteinExistence type="predicted"/>
<keyword evidence="2" id="KW-1133">Transmembrane helix</keyword>
<evidence type="ECO:0000313" key="3">
    <source>
        <dbReference type="EMBL" id="MBC5667751.1"/>
    </source>
</evidence>
<dbReference type="EMBL" id="JACOOZ010000004">
    <property type="protein sequence ID" value="MBC5667751.1"/>
    <property type="molecule type" value="Genomic_DNA"/>
</dbReference>
<keyword evidence="1" id="KW-0175">Coiled coil</keyword>
<keyword evidence="2" id="KW-0812">Transmembrane</keyword>
<evidence type="ECO:0000256" key="2">
    <source>
        <dbReference type="SAM" id="Phobius"/>
    </source>
</evidence>
<accession>A0ABR7F2B6</accession>
<gene>
    <name evidence="3" type="ORF">H8S00_07145</name>
</gene>
<comment type="caution">
    <text evidence="3">The sequence shown here is derived from an EMBL/GenBank/DDBJ whole genome shotgun (WGS) entry which is preliminary data.</text>
</comment>
<name>A0ABR7F2B6_9FIRM</name>
<reference evidence="3 4" key="1">
    <citation type="submission" date="2020-08" db="EMBL/GenBank/DDBJ databases">
        <title>Genome public.</title>
        <authorList>
            <person name="Liu C."/>
            <person name="Sun Q."/>
        </authorList>
    </citation>
    <scope>NUCLEOTIDE SEQUENCE [LARGE SCALE GENOMIC DNA]</scope>
    <source>
        <strain evidence="3 4">BX4</strain>
    </source>
</reference>
<evidence type="ECO:0000313" key="4">
    <source>
        <dbReference type="Proteomes" id="UP000597877"/>
    </source>
</evidence>
<keyword evidence="4" id="KW-1185">Reference proteome</keyword>